<reference evidence="2" key="2">
    <citation type="submission" date="2021-09" db="EMBL/GenBank/DDBJ databases">
        <authorList>
            <person name="Jia N."/>
            <person name="Wang J."/>
            <person name="Shi W."/>
            <person name="Du L."/>
            <person name="Sun Y."/>
            <person name="Zhan W."/>
            <person name="Jiang J."/>
            <person name="Wang Q."/>
            <person name="Zhang B."/>
            <person name="Ji P."/>
            <person name="Sakyi L.B."/>
            <person name="Cui X."/>
            <person name="Yuan T."/>
            <person name="Jiang B."/>
            <person name="Yang W."/>
            <person name="Lam T.T.-Y."/>
            <person name="Chang Q."/>
            <person name="Ding S."/>
            <person name="Wang X."/>
            <person name="Zhu J."/>
            <person name="Ruan X."/>
            <person name="Zhao L."/>
            <person name="Wei J."/>
            <person name="Que T."/>
            <person name="Du C."/>
            <person name="Cheng J."/>
            <person name="Dai P."/>
            <person name="Han X."/>
            <person name="Huang E."/>
            <person name="Gao Y."/>
            <person name="Liu J."/>
            <person name="Shao H."/>
            <person name="Ye R."/>
            <person name="Li L."/>
            <person name="Wei W."/>
            <person name="Wang X."/>
            <person name="Wang C."/>
            <person name="Huo Q."/>
            <person name="Li W."/>
            <person name="Guo W."/>
            <person name="Chen H."/>
            <person name="Chen S."/>
            <person name="Zhou L."/>
            <person name="Zhou L."/>
            <person name="Ni X."/>
            <person name="Tian J."/>
            <person name="Zhou Y."/>
            <person name="Sheng Y."/>
            <person name="Liu T."/>
            <person name="Pan Y."/>
            <person name="Xia L."/>
            <person name="Li J."/>
            <person name="Zhao F."/>
            <person name="Cao W."/>
        </authorList>
    </citation>
    <scope>NUCLEOTIDE SEQUENCE</scope>
    <source>
        <strain evidence="2">Rmic-2018</strain>
        <tissue evidence="2">Larvae</tissue>
    </source>
</reference>
<dbReference type="AlphaFoldDB" id="A0A9J6DE77"/>
<accession>A0A9J6DE77</accession>
<organism evidence="2 3">
    <name type="scientific">Rhipicephalus microplus</name>
    <name type="common">Cattle tick</name>
    <name type="synonym">Boophilus microplus</name>
    <dbReference type="NCBI Taxonomy" id="6941"/>
    <lineage>
        <taxon>Eukaryota</taxon>
        <taxon>Metazoa</taxon>
        <taxon>Ecdysozoa</taxon>
        <taxon>Arthropoda</taxon>
        <taxon>Chelicerata</taxon>
        <taxon>Arachnida</taxon>
        <taxon>Acari</taxon>
        <taxon>Parasitiformes</taxon>
        <taxon>Ixodida</taxon>
        <taxon>Ixodoidea</taxon>
        <taxon>Ixodidae</taxon>
        <taxon>Rhipicephalinae</taxon>
        <taxon>Rhipicephalus</taxon>
        <taxon>Boophilus</taxon>
    </lineage>
</organism>
<reference evidence="2" key="1">
    <citation type="journal article" date="2020" name="Cell">
        <title>Large-Scale Comparative Analyses of Tick Genomes Elucidate Their Genetic Diversity and Vector Capacities.</title>
        <authorList>
            <consortium name="Tick Genome and Microbiome Consortium (TIGMIC)"/>
            <person name="Jia N."/>
            <person name="Wang J."/>
            <person name="Shi W."/>
            <person name="Du L."/>
            <person name="Sun Y."/>
            <person name="Zhan W."/>
            <person name="Jiang J.F."/>
            <person name="Wang Q."/>
            <person name="Zhang B."/>
            <person name="Ji P."/>
            <person name="Bell-Sakyi L."/>
            <person name="Cui X.M."/>
            <person name="Yuan T.T."/>
            <person name="Jiang B.G."/>
            <person name="Yang W.F."/>
            <person name="Lam T.T."/>
            <person name="Chang Q.C."/>
            <person name="Ding S.J."/>
            <person name="Wang X.J."/>
            <person name="Zhu J.G."/>
            <person name="Ruan X.D."/>
            <person name="Zhao L."/>
            <person name="Wei J.T."/>
            <person name="Ye R.Z."/>
            <person name="Que T.C."/>
            <person name="Du C.H."/>
            <person name="Zhou Y.H."/>
            <person name="Cheng J.X."/>
            <person name="Dai P.F."/>
            <person name="Guo W.B."/>
            <person name="Han X.H."/>
            <person name="Huang E.J."/>
            <person name="Li L.F."/>
            <person name="Wei W."/>
            <person name="Gao Y.C."/>
            <person name="Liu J.Z."/>
            <person name="Shao H.Z."/>
            <person name="Wang X."/>
            <person name="Wang C.C."/>
            <person name="Yang T.C."/>
            <person name="Huo Q.B."/>
            <person name="Li W."/>
            <person name="Chen H.Y."/>
            <person name="Chen S.E."/>
            <person name="Zhou L.G."/>
            <person name="Ni X.B."/>
            <person name="Tian J.H."/>
            <person name="Sheng Y."/>
            <person name="Liu T."/>
            <person name="Pan Y.S."/>
            <person name="Xia L.Y."/>
            <person name="Li J."/>
            <person name="Zhao F."/>
            <person name="Cao W.C."/>
        </authorList>
    </citation>
    <scope>NUCLEOTIDE SEQUENCE</scope>
    <source>
        <strain evidence="2">Rmic-2018</strain>
    </source>
</reference>
<sequence>MAATVQAARPGSDLSLRGAALERWSRGNSTGSRQRPIVRPKCRANGPRRGEREKACGLPRVSPTTTVRWKLIGRVALWGRNDFGLSSASGKLLCTTPLLVFSAPRRGPLILFAPPSHARGGSAASNNDGPGGRSAAKAYASTPDSHPLRLTKDGECLPGLSEQLYIPHKTAMSGLMQLVRELYC</sequence>
<feature type="region of interest" description="Disordered" evidence="1">
    <location>
        <begin position="23"/>
        <end position="55"/>
    </location>
</feature>
<feature type="region of interest" description="Disordered" evidence="1">
    <location>
        <begin position="114"/>
        <end position="151"/>
    </location>
</feature>
<gene>
    <name evidence="2" type="ORF">HPB51_025804</name>
</gene>
<dbReference type="EMBL" id="JABSTU010000010">
    <property type="protein sequence ID" value="KAH8020283.1"/>
    <property type="molecule type" value="Genomic_DNA"/>
</dbReference>
<keyword evidence="3" id="KW-1185">Reference proteome</keyword>
<protein>
    <submittedName>
        <fullName evidence="2">Uncharacterized protein</fullName>
    </submittedName>
</protein>
<dbReference type="Proteomes" id="UP000821866">
    <property type="component" value="Chromosome 8"/>
</dbReference>
<name>A0A9J6DE77_RHIMP</name>
<proteinExistence type="predicted"/>
<evidence type="ECO:0000313" key="2">
    <source>
        <dbReference type="EMBL" id="KAH8020283.1"/>
    </source>
</evidence>
<evidence type="ECO:0000313" key="3">
    <source>
        <dbReference type="Proteomes" id="UP000821866"/>
    </source>
</evidence>
<comment type="caution">
    <text evidence="2">The sequence shown here is derived from an EMBL/GenBank/DDBJ whole genome shotgun (WGS) entry which is preliminary data.</text>
</comment>
<evidence type="ECO:0000256" key="1">
    <source>
        <dbReference type="SAM" id="MobiDB-lite"/>
    </source>
</evidence>